<dbReference type="EMBL" id="GBRH01226514">
    <property type="protein sequence ID" value="JAD71381.1"/>
    <property type="molecule type" value="Transcribed_RNA"/>
</dbReference>
<evidence type="ECO:0000313" key="1">
    <source>
        <dbReference type="EMBL" id="JAD71381.1"/>
    </source>
</evidence>
<reference evidence="1" key="2">
    <citation type="journal article" date="2015" name="Data Brief">
        <title>Shoot transcriptome of the giant reed, Arundo donax.</title>
        <authorList>
            <person name="Barrero R.A."/>
            <person name="Guerrero F.D."/>
            <person name="Moolhuijzen P."/>
            <person name="Goolsby J.A."/>
            <person name="Tidwell J."/>
            <person name="Bellgard S.E."/>
            <person name="Bellgard M.I."/>
        </authorList>
    </citation>
    <scope>NUCLEOTIDE SEQUENCE</scope>
    <source>
        <tissue evidence="1">Shoot tissue taken approximately 20 cm above the soil surface</tissue>
    </source>
</reference>
<dbReference type="AlphaFoldDB" id="A0A0A9C735"/>
<reference evidence="1" key="1">
    <citation type="submission" date="2014-09" db="EMBL/GenBank/DDBJ databases">
        <authorList>
            <person name="Magalhaes I.L.F."/>
            <person name="Oliveira U."/>
            <person name="Santos F.R."/>
            <person name="Vidigal T.H.D.A."/>
            <person name="Brescovit A.D."/>
            <person name="Santos A.J."/>
        </authorList>
    </citation>
    <scope>NUCLEOTIDE SEQUENCE</scope>
    <source>
        <tissue evidence="1">Shoot tissue taken approximately 20 cm above the soil surface</tissue>
    </source>
</reference>
<protein>
    <submittedName>
        <fullName evidence="1">Uncharacterized protein</fullName>
    </submittedName>
</protein>
<sequence>MCRPGRHTRPMVVLGGGVVAAWSDRASEEDAA</sequence>
<name>A0A0A9C735_ARUDO</name>
<accession>A0A0A9C735</accession>
<proteinExistence type="predicted"/>
<organism evidence="1">
    <name type="scientific">Arundo donax</name>
    <name type="common">Giant reed</name>
    <name type="synonym">Donax arundinaceus</name>
    <dbReference type="NCBI Taxonomy" id="35708"/>
    <lineage>
        <taxon>Eukaryota</taxon>
        <taxon>Viridiplantae</taxon>
        <taxon>Streptophyta</taxon>
        <taxon>Embryophyta</taxon>
        <taxon>Tracheophyta</taxon>
        <taxon>Spermatophyta</taxon>
        <taxon>Magnoliopsida</taxon>
        <taxon>Liliopsida</taxon>
        <taxon>Poales</taxon>
        <taxon>Poaceae</taxon>
        <taxon>PACMAD clade</taxon>
        <taxon>Arundinoideae</taxon>
        <taxon>Arundineae</taxon>
        <taxon>Arundo</taxon>
    </lineage>
</organism>